<sequence>MELVHRRLGRHVRQEPAERGALDVRGQPHHPERLPVLDVLAVHRLRIGERHLGRRRPRPLQRRQLPPAGPGQQHPLTGAAG</sequence>
<feature type="compositionally biased region" description="Basic and acidic residues" evidence="1">
    <location>
        <begin position="12"/>
        <end position="22"/>
    </location>
</feature>
<gene>
    <name evidence="2" type="ORF">SCOCK_450022</name>
</gene>
<accession>A0A9W4E075</accession>
<evidence type="ECO:0000313" key="3">
    <source>
        <dbReference type="Proteomes" id="UP001152519"/>
    </source>
</evidence>
<evidence type="ECO:0000256" key="1">
    <source>
        <dbReference type="SAM" id="MobiDB-lite"/>
    </source>
</evidence>
<dbReference type="Proteomes" id="UP001152519">
    <property type="component" value="Unassembled WGS sequence"/>
</dbReference>
<organism evidence="2 3">
    <name type="scientific">Actinacidiphila cocklensis</name>
    <dbReference type="NCBI Taxonomy" id="887465"/>
    <lineage>
        <taxon>Bacteria</taxon>
        <taxon>Bacillati</taxon>
        <taxon>Actinomycetota</taxon>
        <taxon>Actinomycetes</taxon>
        <taxon>Kitasatosporales</taxon>
        <taxon>Streptomycetaceae</taxon>
        <taxon>Actinacidiphila</taxon>
    </lineage>
</organism>
<comment type="caution">
    <text evidence="2">The sequence shown here is derived from an EMBL/GenBank/DDBJ whole genome shotgun (WGS) entry which is preliminary data.</text>
</comment>
<name>A0A9W4E075_9ACTN</name>
<proteinExistence type="predicted"/>
<feature type="region of interest" description="Disordered" evidence="1">
    <location>
        <begin position="1"/>
        <end position="30"/>
    </location>
</feature>
<dbReference type="AlphaFoldDB" id="A0A9W4E075"/>
<evidence type="ECO:0000313" key="2">
    <source>
        <dbReference type="EMBL" id="CAG6396707.1"/>
    </source>
</evidence>
<protein>
    <submittedName>
        <fullName evidence="2">Uncharacterized protein</fullName>
    </submittedName>
</protein>
<keyword evidence="3" id="KW-1185">Reference proteome</keyword>
<feature type="compositionally biased region" description="Basic residues" evidence="1">
    <location>
        <begin position="1"/>
        <end position="11"/>
    </location>
</feature>
<reference evidence="2" key="1">
    <citation type="submission" date="2021-05" db="EMBL/GenBank/DDBJ databases">
        <authorList>
            <person name="Arsene-Ploetze F."/>
        </authorList>
    </citation>
    <scope>NUCLEOTIDE SEQUENCE</scope>
    <source>
        <strain evidence="2">DSM 42138</strain>
    </source>
</reference>
<dbReference type="EMBL" id="CAJSLV010000076">
    <property type="protein sequence ID" value="CAG6396707.1"/>
    <property type="molecule type" value="Genomic_DNA"/>
</dbReference>
<feature type="compositionally biased region" description="Basic residues" evidence="1">
    <location>
        <begin position="52"/>
        <end position="61"/>
    </location>
</feature>
<feature type="region of interest" description="Disordered" evidence="1">
    <location>
        <begin position="49"/>
        <end position="81"/>
    </location>
</feature>